<reference evidence="2 4" key="2">
    <citation type="submission" date="2017-12" db="EMBL/GenBank/DDBJ databases">
        <title>Comparative Functional Genomics of Dry Heat Resistant strains isolated from the Viking Spacecraft.</title>
        <authorList>
            <person name="Seuylemezian A."/>
            <person name="Cooper K."/>
            <person name="Vaishampayan P."/>
        </authorList>
    </citation>
    <scope>NUCLEOTIDE SEQUENCE [LARGE SCALE GENOMIC DNA]</scope>
    <source>
        <strain evidence="2 4">ATCC 29669</strain>
    </source>
</reference>
<proteinExistence type="predicted"/>
<dbReference type="Proteomes" id="UP000235114">
    <property type="component" value="Unassembled WGS sequence"/>
</dbReference>
<dbReference type="Proteomes" id="UP000234951">
    <property type="component" value="Unassembled WGS sequence"/>
</dbReference>
<evidence type="ECO:0000313" key="2">
    <source>
        <dbReference type="EMBL" id="PLR91627.1"/>
    </source>
</evidence>
<evidence type="ECO:0000313" key="1">
    <source>
        <dbReference type="EMBL" id="PLR80103.1"/>
    </source>
</evidence>
<protein>
    <submittedName>
        <fullName evidence="1">Abortive infection protein AbiEii</fullName>
    </submittedName>
</protein>
<keyword evidence="4" id="KW-1185">Reference proteome</keyword>
<accession>A0A2N5GH58</accession>
<dbReference type="EMBL" id="PGVA01000058">
    <property type="protein sequence ID" value="PLR80103.1"/>
    <property type="molecule type" value="Genomic_DNA"/>
</dbReference>
<dbReference type="AlphaFoldDB" id="A0A2N5GH58"/>
<comment type="caution">
    <text evidence="1">The sequence shown here is derived from an EMBL/GenBank/DDBJ whole genome shotgun (WGS) entry which is preliminary data.</text>
</comment>
<sequence length="55" mass="6473">MSEIKSIPASVAERLKNVAKQSGEAFDLVLLLYFQERFLYRLSISEYRDKIPNFF</sequence>
<evidence type="ECO:0000313" key="3">
    <source>
        <dbReference type="Proteomes" id="UP000234951"/>
    </source>
</evidence>
<evidence type="ECO:0000313" key="4">
    <source>
        <dbReference type="Proteomes" id="UP000235114"/>
    </source>
</evidence>
<organism evidence="1 3">
    <name type="scientific">Bacillus canaveralius</name>
    <dbReference type="NCBI Taxonomy" id="1403243"/>
    <lineage>
        <taxon>Bacteria</taxon>
        <taxon>Bacillati</taxon>
        <taxon>Bacillota</taxon>
        <taxon>Bacilli</taxon>
        <taxon>Bacillales</taxon>
        <taxon>Bacillaceae</taxon>
        <taxon>Bacillus</taxon>
    </lineage>
</organism>
<reference evidence="1 3" key="1">
    <citation type="submission" date="2017-11" db="EMBL/GenBank/DDBJ databases">
        <title>Comparitive Functional Genomics of Dry Heat Resistant strains isolated from the Viking Spacecraft.</title>
        <authorList>
            <person name="Seuylemezian A."/>
            <person name="Cooper K."/>
            <person name="Vaishampayan P."/>
        </authorList>
    </citation>
    <scope>NUCLEOTIDE SEQUENCE [LARGE SCALE GENOMIC DNA]</scope>
    <source>
        <strain evidence="1 3">M4.6</strain>
    </source>
</reference>
<dbReference type="EMBL" id="PGVD01000065">
    <property type="protein sequence ID" value="PLR91627.1"/>
    <property type="molecule type" value="Genomic_DNA"/>
</dbReference>
<gene>
    <name evidence="1" type="ORF">CU635_19490</name>
    <name evidence="2" type="ORF">CVD25_19130</name>
</gene>
<dbReference type="OrthoDB" id="9808443at2"/>
<name>A0A2N5GH58_9BACI</name>